<dbReference type="OrthoDB" id="448448at2759"/>
<organism evidence="6 7">
    <name type="scientific">Melanomma pulvis-pyrius CBS 109.77</name>
    <dbReference type="NCBI Taxonomy" id="1314802"/>
    <lineage>
        <taxon>Eukaryota</taxon>
        <taxon>Fungi</taxon>
        <taxon>Dikarya</taxon>
        <taxon>Ascomycota</taxon>
        <taxon>Pezizomycotina</taxon>
        <taxon>Dothideomycetes</taxon>
        <taxon>Pleosporomycetidae</taxon>
        <taxon>Pleosporales</taxon>
        <taxon>Melanommataceae</taxon>
        <taxon>Melanomma</taxon>
    </lineage>
</organism>
<dbReference type="InterPro" id="IPR038718">
    <property type="entry name" value="SNF2-like_sf"/>
</dbReference>
<dbReference type="AlphaFoldDB" id="A0A6A6WZ72"/>
<dbReference type="SUPFAM" id="SSF52540">
    <property type="entry name" value="P-loop containing nucleoside triphosphate hydrolases"/>
    <property type="match status" value="2"/>
</dbReference>
<keyword evidence="3" id="KW-0067">ATP-binding</keyword>
<evidence type="ECO:0000313" key="7">
    <source>
        <dbReference type="Proteomes" id="UP000799757"/>
    </source>
</evidence>
<dbReference type="Gene3D" id="3.40.50.10810">
    <property type="entry name" value="Tandem AAA-ATPase domain"/>
    <property type="match status" value="1"/>
</dbReference>
<keyword evidence="7" id="KW-1185">Reference proteome</keyword>
<feature type="domain" description="Helicase ATP-binding" evidence="4">
    <location>
        <begin position="144"/>
        <end position="326"/>
    </location>
</feature>
<dbReference type="SMART" id="SM00490">
    <property type="entry name" value="HELICc"/>
    <property type="match status" value="1"/>
</dbReference>
<feature type="domain" description="Helicase C-terminal" evidence="5">
    <location>
        <begin position="565"/>
        <end position="714"/>
    </location>
</feature>
<dbReference type="PROSITE" id="PS51192">
    <property type="entry name" value="HELICASE_ATP_BIND_1"/>
    <property type="match status" value="1"/>
</dbReference>
<dbReference type="GO" id="GO:0005524">
    <property type="term" value="F:ATP binding"/>
    <property type="evidence" value="ECO:0007669"/>
    <property type="project" value="UniProtKB-KW"/>
</dbReference>
<dbReference type="Proteomes" id="UP000799757">
    <property type="component" value="Unassembled WGS sequence"/>
</dbReference>
<gene>
    <name evidence="6" type="ORF">K505DRAFT_284789</name>
</gene>
<dbReference type="EMBL" id="MU002154">
    <property type="protein sequence ID" value="KAF2789211.1"/>
    <property type="molecule type" value="Genomic_DNA"/>
</dbReference>
<dbReference type="GO" id="GO:0016787">
    <property type="term" value="F:hydrolase activity"/>
    <property type="evidence" value="ECO:0007669"/>
    <property type="project" value="UniProtKB-KW"/>
</dbReference>
<evidence type="ECO:0000259" key="5">
    <source>
        <dbReference type="PROSITE" id="PS51194"/>
    </source>
</evidence>
<dbReference type="CDD" id="cd18793">
    <property type="entry name" value="SF2_C_SNF"/>
    <property type="match status" value="1"/>
</dbReference>
<dbReference type="InterPro" id="IPR049730">
    <property type="entry name" value="SNF2/RAD54-like_C"/>
</dbReference>
<dbReference type="Pfam" id="PF00271">
    <property type="entry name" value="Helicase_C"/>
    <property type="match status" value="1"/>
</dbReference>
<proteinExistence type="predicted"/>
<dbReference type="InterPro" id="IPR027417">
    <property type="entry name" value="P-loop_NTPase"/>
</dbReference>
<evidence type="ECO:0000259" key="4">
    <source>
        <dbReference type="PROSITE" id="PS51192"/>
    </source>
</evidence>
<accession>A0A6A6WZ72</accession>
<evidence type="ECO:0000256" key="2">
    <source>
        <dbReference type="ARBA" id="ARBA00022801"/>
    </source>
</evidence>
<dbReference type="InterPro" id="IPR050628">
    <property type="entry name" value="SNF2_RAD54_helicase_TF"/>
</dbReference>
<dbReference type="GO" id="GO:0006281">
    <property type="term" value="P:DNA repair"/>
    <property type="evidence" value="ECO:0007669"/>
    <property type="project" value="TreeGrafter"/>
</dbReference>
<dbReference type="CDD" id="cd18008">
    <property type="entry name" value="DEXDc_SHPRH-like"/>
    <property type="match status" value="1"/>
</dbReference>
<dbReference type="Gene3D" id="3.40.50.300">
    <property type="entry name" value="P-loop containing nucleotide triphosphate hydrolases"/>
    <property type="match status" value="1"/>
</dbReference>
<reference evidence="6" key="1">
    <citation type="journal article" date="2020" name="Stud. Mycol.">
        <title>101 Dothideomycetes genomes: a test case for predicting lifestyles and emergence of pathogens.</title>
        <authorList>
            <person name="Haridas S."/>
            <person name="Albert R."/>
            <person name="Binder M."/>
            <person name="Bloem J."/>
            <person name="Labutti K."/>
            <person name="Salamov A."/>
            <person name="Andreopoulos B."/>
            <person name="Baker S."/>
            <person name="Barry K."/>
            <person name="Bills G."/>
            <person name="Bluhm B."/>
            <person name="Cannon C."/>
            <person name="Castanera R."/>
            <person name="Culley D."/>
            <person name="Daum C."/>
            <person name="Ezra D."/>
            <person name="Gonzalez J."/>
            <person name="Henrissat B."/>
            <person name="Kuo A."/>
            <person name="Liang C."/>
            <person name="Lipzen A."/>
            <person name="Lutzoni F."/>
            <person name="Magnuson J."/>
            <person name="Mondo S."/>
            <person name="Nolan M."/>
            <person name="Ohm R."/>
            <person name="Pangilinan J."/>
            <person name="Park H.-J."/>
            <person name="Ramirez L."/>
            <person name="Alfaro M."/>
            <person name="Sun H."/>
            <person name="Tritt A."/>
            <person name="Yoshinaga Y."/>
            <person name="Zwiers L.-H."/>
            <person name="Turgeon B."/>
            <person name="Goodwin S."/>
            <person name="Spatafora J."/>
            <person name="Crous P."/>
            <person name="Grigoriev I."/>
        </authorList>
    </citation>
    <scope>NUCLEOTIDE SEQUENCE</scope>
    <source>
        <strain evidence="6">CBS 109.77</strain>
    </source>
</reference>
<evidence type="ECO:0000313" key="6">
    <source>
        <dbReference type="EMBL" id="KAF2789211.1"/>
    </source>
</evidence>
<evidence type="ECO:0000256" key="3">
    <source>
        <dbReference type="ARBA" id="ARBA00022840"/>
    </source>
</evidence>
<name>A0A6A6WZ72_9PLEO</name>
<dbReference type="InterPro" id="IPR001650">
    <property type="entry name" value="Helicase_C-like"/>
</dbReference>
<keyword evidence="1" id="KW-0547">Nucleotide-binding</keyword>
<keyword evidence="2" id="KW-0378">Hydrolase</keyword>
<evidence type="ECO:0000256" key="1">
    <source>
        <dbReference type="ARBA" id="ARBA00022741"/>
    </source>
</evidence>
<sequence length="730" mass="82890">MANIYGPMDLFDDVGEFLQDNHQYLQTPKGCDRNVPYRNPQMMAGLDDVPQWTFDFDSPPHEFEKLEGATGLMDSLQTDEILPESETPPGLKTALYAHQKQALSFMKRRERGWNLDSPSADIWSIDRQYSRAEYVNNITGDRHDKSPPMFRGGILADDMGLGKTLSMIGLVASDSREFQPQQSLVGRPTYHRATLLIVPSSLLQQWEDQLIMHLQTSSPSRIRWMKYHGPSRMIDHKMLHTYDIVITSFQTLASQYRKRSDSQSVLFSTTWRRLILDEAHTIRNRKTTTAKAVFDLEAESRWAMTGTPIQNRISDFSSILQFLRVYPYCDRQVFEADIVRAWRLEDSELALGRLKRLFQCIAIRRNRNSIELPERSDSRMYVHFNDEELTAYRHIESPIIEMIDTVLLEELQKPGTYMHALLKINSLRRFCNIGIDSQAPGPEISYTSVSSIGIPNGSDVQAVVDDLLSSGQAACALCNSDVRFVLEEDGSPTKETPSAYLSECMRLICLICYRQNDTSDVAPLRVCMNHTPCLLSSAIVAPTPQLSRNNLGSPMRLKISSKVMSLKKELQKLTSEKSVVFSAWTSTLDMVQTMLVDSSIPFARIDGSVSTKNRITNLHRFQNDPAVQVLLITISIGAEGLNLTVASRAYLMEPQWNPSVEEQALARIHRLGQTRKVKTIRFVVKDSIEDHVINIQDRKKNLAELLFPQEKAGLVKGGLERLQNLRDLLS</sequence>
<protein>
    <submittedName>
        <fullName evidence="6">Uncharacterized protein</fullName>
    </submittedName>
</protein>
<dbReference type="Pfam" id="PF00176">
    <property type="entry name" value="SNF2-rel_dom"/>
    <property type="match status" value="1"/>
</dbReference>
<dbReference type="SMART" id="SM00487">
    <property type="entry name" value="DEXDc"/>
    <property type="match status" value="1"/>
</dbReference>
<dbReference type="PROSITE" id="PS51194">
    <property type="entry name" value="HELICASE_CTER"/>
    <property type="match status" value="1"/>
</dbReference>
<dbReference type="InterPro" id="IPR000330">
    <property type="entry name" value="SNF2_N"/>
</dbReference>
<dbReference type="GO" id="GO:0005634">
    <property type="term" value="C:nucleus"/>
    <property type="evidence" value="ECO:0007669"/>
    <property type="project" value="TreeGrafter"/>
</dbReference>
<dbReference type="InterPro" id="IPR014001">
    <property type="entry name" value="Helicase_ATP-bd"/>
</dbReference>
<dbReference type="GO" id="GO:0008094">
    <property type="term" value="F:ATP-dependent activity, acting on DNA"/>
    <property type="evidence" value="ECO:0007669"/>
    <property type="project" value="TreeGrafter"/>
</dbReference>
<dbReference type="PANTHER" id="PTHR45626">
    <property type="entry name" value="TRANSCRIPTION TERMINATION FACTOR 2-RELATED"/>
    <property type="match status" value="1"/>
</dbReference>